<dbReference type="GO" id="GO:0016020">
    <property type="term" value="C:membrane"/>
    <property type="evidence" value="ECO:0007669"/>
    <property type="project" value="TreeGrafter"/>
</dbReference>
<protein>
    <submittedName>
        <fullName evidence="4">Polysaccharide deacetylase family protein</fullName>
    </submittedName>
</protein>
<reference evidence="4" key="1">
    <citation type="submission" date="2021-04" db="EMBL/GenBank/DDBJ databases">
        <title>Sinoanaerobacter chloroacetimidivorans sp. nov., an obligate anaerobic bacterium isolated from anaerobic sludge.</title>
        <authorList>
            <person name="Bao Y."/>
        </authorList>
    </citation>
    <scope>NUCLEOTIDE SEQUENCE</scope>
    <source>
        <strain evidence="4">BAD-6</strain>
    </source>
</reference>
<name>A0A8J8B440_9FIRM</name>
<dbReference type="CDD" id="cd10954">
    <property type="entry name" value="CE4_CtAXE_like"/>
    <property type="match status" value="1"/>
</dbReference>
<dbReference type="EMBL" id="JAGSND010000009">
    <property type="protein sequence ID" value="MBR0598945.1"/>
    <property type="molecule type" value="Genomic_DNA"/>
</dbReference>
<evidence type="ECO:0000313" key="4">
    <source>
        <dbReference type="EMBL" id="MBR0598945.1"/>
    </source>
</evidence>
<dbReference type="Gene3D" id="3.20.20.370">
    <property type="entry name" value="Glycoside hydrolase/deacetylase"/>
    <property type="match status" value="1"/>
</dbReference>
<evidence type="ECO:0000313" key="5">
    <source>
        <dbReference type="Proteomes" id="UP000675664"/>
    </source>
</evidence>
<dbReference type="RefSeq" id="WP_227019071.1">
    <property type="nucleotide sequence ID" value="NZ_JAGSND010000009.1"/>
</dbReference>
<sequence>MKATYNQPNKFRLEKQGVGANRVLDPYKPMVALTFDDGPSPLYTPVILDVLDEHNSAATFFVLGTEADRNRELLAEIIQRGNEIGNHSLNHRDFTKLSIEELNYQINTTQDIIEEATGYAPLVLRTPYGFVNVDLMKELHMPVILWSLDTRDWESRDPEKIYDEVFENVKDGDIILMHDIYESSAEAVKQIIPELIERGFQVVSVSELSRLREVPLQAGNIYSNLY</sequence>
<evidence type="ECO:0000256" key="1">
    <source>
        <dbReference type="ARBA" id="ARBA00022723"/>
    </source>
</evidence>
<reference evidence="4" key="2">
    <citation type="submission" date="2021-04" db="EMBL/GenBank/DDBJ databases">
        <authorList>
            <person name="Liu J."/>
        </authorList>
    </citation>
    <scope>NUCLEOTIDE SEQUENCE</scope>
    <source>
        <strain evidence="4">BAD-6</strain>
    </source>
</reference>
<dbReference type="GO" id="GO:0016810">
    <property type="term" value="F:hydrolase activity, acting on carbon-nitrogen (but not peptide) bonds"/>
    <property type="evidence" value="ECO:0007669"/>
    <property type="project" value="InterPro"/>
</dbReference>
<accession>A0A8J8B440</accession>
<feature type="domain" description="NodB homology" evidence="3">
    <location>
        <begin position="29"/>
        <end position="203"/>
    </location>
</feature>
<keyword evidence="5" id="KW-1185">Reference proteome</keyword>
<dbReference type="InterPro" id="IPR050248">
    <property type="entry name" value="Polysacc_deacetylase_ArnD"/>
</dbReference>
<keyword evidence="2" id="KW-0378">Hydrolase</keyword>
<dbReference type="InterPro" id="IPR002509">
    <property type="entry name" value="NODB_dom"/>
</dbReference>
<dbReference type="PROSITE" id="PS51677">
    <property type="entry name" value="NODB"/>
    <property type="match status" value="1"/>
</dbReference>
<dbReference type="AlphaFoldDB" id="A0A8J8B440"/>
<comment type="caution">
    <text evidence="4">The sequence shown here is derived from an EMBL/GenBank/DDBJ whole genome shotgun (WGS) entry which is preliminary data.</text>
</comment>
<dbReference type="Proteomes" id="UP000675664">
    <property type="component" value="Unassembled WGS sequence"/>
</dbReference>
<dbReference type="Pfam" id="PF01522">
    <property type="entry name" value="Polysacc_deac_1"/>
    <property type="match status" value="1"/>
</dbReference>
<organism evidence="4 5">
    <name type="scientific">Sinanaerobacter chloroacetimidivorans</name>
    <dbReference type="NCBI Taxonomy" id="2818044"/>
    <lineage>
        <taxon>Bacteria</taxon>
        <taxon>Bacillati</taxon>
        <taxon>Bacillota</taxon>
        <taxon>Clostridia</taxon>
        <taxon>Peptostreptococcales</taxon>
        <taxon>Anaerovoracaceae</taxon>
        <taxon>Sinanaerobacter</taxon>
    </lineage>
</organism>
<dbReference type="PANTHER" id="PTHR10587:SF133">
    <property type="entry name" value="CHITIN DEACETYLASE 1-RELATED"/>
    <property type="match status" value="1"/>
</dbReference>
<dbReference type="PANTHER" id="PTHR10587">
    <property type="entry name" value="GLYCOSYL TRANSFERASE-RELATED"/>
    <property type="match status" value="1"/>
</dbReference>
<dbReference type="SUPFAM" id="SSF88713">
    <property type="entry name" value="Glycoside hydrolase/deacetylase"/>
    <property type="match status" value="1"/>
</dbReference>
<dbReference type="GO" id="GO:0005975">
    <property type="term" value="P:carbohydrate metabolic process"/>
    <property type="evidence" value="ECO:0007669"/>
    <property type="project" value="InterPro"/>
</dbReference>
<dbReference type="GO" id="GO:0046872">
    <property type="term" value="F:metal ion binding"/>
    <property type="evidence" value="ECO:0007669"/>
    <property type="project" value="UniProtKB-KW"/>
</dbReference>
<dbReference type="InterPro" id="IPR011330">
    <property type="entry name" value="Glyco_hydro/deAcase_b/a-brl"/>
</dbReference>
<evidence type="ECO:0000259" key="3">
    <source>
        <dbReference type="PROSITE" id="PS51677"/>
    </source>
</evidence>
<keyword evidence="1" id="KW-0479">Metal-binding</keyword>
<evidence type="ECO:0000256" key="2">
    <source>
        <dbReference type="ARBA" id="ARBA00022801"/>
    </source>
</evidence>
<proteinExistence type="predicted"/>
<gene>
    <name evidence="4" type="ORF">KCX82_13720</name>
</gene>